<organism evidence="2 3">
    <name type="scientific">Durusdinium trenchii</name>
    <dbReference type="NCBI Taxonomy" id="1381693"/>
    <lineage>
        <taxon>Eukaryota</taxon>
        <taxon>Sar</taxon>
        <taxon>Alveolata</taxon>
        <taxon>Dinophyceae</taxon>
        <taxon>Suessiales</taxon>
        <taxon>Symbiodiniaceae</taxon>
        <taxon>Durusdinium</taxon>
    </lineage>
</organism>
<proteinExistence type="predicted"/>
<dbReference type="InterPro" id="IPR057191">
    <property type="entry name" value="DUF7869"/>
</dbReference>
<dbReference type="PANTHER" id="PTHR33153">
    <property type="entry name" value="MYND-TYPE DOMAIN-CONTAINING PROTEIN"/>
    <property type="match status" value="1"/>
</dbReference>
<dbReference type="EMBL" id="CAXAMN010001814">
    <property type="protein sequence ID" value="CAK8996396.1"/>
    <property type="molecule type" value="Genomic_DNA"/>
</dbReference>
<evidence type="ECO:0000313" key="2">
    <source>
        <dbReference type="EMBL" id="CAK8996396.1"/>
    </source>
</evidence>
<reference evidence="2 3" key="1">
    <citation type="submission" date="2024-02" db="EMBL/GenBank/DDBJ databases">
        <authorList>
            <person name="Chen Y."/>
            <person name="Shah S."/>
            <person name="Dougan E. K."/>
            <person name="Thang M."/>
            <person name="Chan C."/>
        </authorList>
    </citation>
    <scope>NUCLEOTIDE SEQUENCE [LARGE SCALE GENOMIC DNA]</scope>
</reference>
<sequence>MSVKHKLILRRITDDRLAHRAQMLEYSRHLSRQYADRSCYWQARSLSKLTSGGADFLSVCCILDGMDKAKFKWPRSLAVSSKELQSLMRPNLDAHGVIVLSMILSDVFVRKDSSWCSDLLMHHLNIVGQSADLRRVRLHCQSDNTSREVKNSTLLRLLAFLIGSGRIHSGSLNCLEQGHSHEDIDQFFSGVAALIEGHNELHSPNSFRDCVQSYLDKPHVRSDEPLRFCRIVNNIRDWKSFLSIRCYGNHLYGIGGPGAPHVFSLERFSQTGLDRHQIDDQFWRKRIGDSTDESDVILRTKQYMSDGQFQRKALLYLPGTIAREIANHGGCPEGWRKLFVR</sequence>
<name>A0ABP0I334_9DINO</name>
<dbReference type="PANTHER" id="PTHR33153:SF3">
    <property type="entry name" value="TRAFFICKING PROTEIN PARTICLE COMPLEX SUBUNIT 11 DOMAIN-CONTAINING PROTEIN"/>
    <property type="match status" value="1"/>
</dbReference>
<evidence type="ECO:0000259" key="1">
    <source>
        <dbReference type="Pfam" id="PF25273"/>
    </source>
</evidence>
<feature type="domain" description="DUF7869" evidence="1">
    <location>
        <begin position="110"/>
        <end position="242"/>
    </location>
</feature>
<gene>
    <name evidence="2" type="ORF">CCMP2556_LOCUS4436</name>
</gene>
<evidence type="ECO:0000313" key="3">
    <source>
        <dbReference type="Proteomes" id="UP001642484"/>
    </source>
</evidence>
<accession>A0ABP0I334</accession>
<dbReference type="Proteomes" id="UP001642484">
    <property type="component" value="Unassembled WGS sequence"/>
</dbReference>
<dbReference type="Pfam" id="PF25273">
    <property type="entry name" value="DUF7869"/>
    <property type="match status" value="1"/>
</dbReference>
<keyword evidence="3" id="KW-1185">Reference proteome</keyword>
<protein>
    <recommendedName>
        <fullName evidence="1">DUF7869 domain-containing protein</fullName>
    </recommendedName>
</protein>
<comment type="caution">
    <text evidence="2">The sequence shown here is derived from an EMBL/GenBank/DDBJ whole genome shotgun (WGS) entry which is preliminary data.</text>
</comment>